<feature type="chain" id="PRO_5046181626" evidence="1">
    <location>
        <begin position="22"/>
        <end position="97"/>
    </location>
</feature>
<gene>
    <name evidence="2" type="ORF">GCM10008964_20190</name>
</gene>
<protein>
    <submittedName>
        <fullName evidence="2">Uncharacterized protein</fullName>
    </submittedName>
</protein>
<name>A0ABN0TS63_9GAMM</name>
<comment type="caution">
    <text evidence="2">The sequence shown here is derived from an EMBL/GenBank/DDBJ whole genome shotgun (WGS) entry which is preliminary data.</text>
</comment>
<dbReference type="Proteomes" id="UP001501476">
    <property type="component" value="Unassembled WGS sequence"/>
</dbReference>
<proteinExistence type="predicted"/>
<keyword evidence="3" id="KW-1185">Reference proteome</keyword>
<evidence type="ECO:0000313" key="3">
    <source>
        <dbReference type="Proteomes" id="UP001501476"/>
    </source>
</evidence>
<reference evidence="2 3" key="1">
    <citation type="journal article" date="2019" name="Int. J. Syst. Evol. Microbiol.">
        <title>The Global Catalogue of Microorganisms (GCM) 10K type strain sequencing project: providing services to taxonomists for standard genome sequencing and annotation.</title>
        <authorList>
            <consortium name="The Broad Institute Genomics Platform"/>
            <consortium name="The Broad Institute Genome Sequencing Center for Infectious Disease"/>
            <person name="Wu L."/>
            <person name="Ma J."/>
        </authorList>
    </citation>
    <scope>NUCLEOTIDE SEQUENCE [LARGE SCALE GENOMIC DNA]</scope>
    <source>
        <strain evidence="2 3">JCM 6886</strain>
    </source>
</reference>
<keyword evidence="1" id="KW-0732">Signal</keyword>
<organism evidence="2 3">
    <name type="scientific">Methylophaga marina</name>
    <dbReference type="NCBI Taxonomy" id="45495"/>
    <lineage>
        <taxon>Bacteria</taxon>
        <taxon>Pseudomonadati</taxon>
        <taxon>Pseudomonadota</taxon>
        <taxon>Gammaproteobacteria</taxon>
        <taxon>Thiotrichales</taxon>
        <taxon>Piscirickettsiaceae</taxon>
        <taxon>Methylophaga</taxon>
    </lineage>
</organism>
<dbReference type="RefSeq" id="WP_343749702.1">
    <property type="nucleotide sequence ID" value="NZ_BAAADG010000006.1"/>
</dbReference>
<dbReference type="EMBL" id="BAAADG010000006">
    <property type="protein sequence ID" value="GAA0228745.1"/>
    <property type="molecule type" value="Genomic_DNA"/>
</dbReference>
<evidence type="ECO:0000313" key="2">
    <source>
        <dbReference type="EMBL" id="GAA0228745.1"/>
    </source>
</evidence>
<accession>A0ABN0TS63</accession>
<evidence type="ECO:0000256" key="1">
    <source>
        <dbReference type="SAM" id="SignalP"/>
    </source>
</evidence>
<feature type="signal peptide" evidence="1">
    <location>
        <begin position="1"/>
        <end position="21"/>
    </location>
</feature>
<sequence length="97" mass="10880">MFKKNYLTILSVLLIPMSVFAQTFSQSGTVTDSSLSSDRLVISNQEYLIDHNTVVHGLVPQGEKGPIVNKDTAIGFNTSRYTDDEIPYITEIWLLNE</sequence>